<protein>
    <recommendedName>
        <fullName evidence="1">ANTAR domain-containing protein</fullName>
    </recommendedName>
</protein>
<dbReference type="InterPro" id="IPR005561">
    <property type="entry name" value="ANTAR"/>
</dbReference>
<dbReference type="PROSITE" id="PS50921">
    <property type="entry name" value="ANTAR"/>
    <property type="match status" value="1"/>
</dbReference>
<dbReference type="InterPro" id="IPR036388">
    <property type="entry name" value="WH-like_DNA-bd_sf"/>
</dbReference>
<organism evidence="2 3">
    <name type="scientific">Pseudarthrobacter defluvii</name>
    <dbReference type="NCBI Taxonomy" id="410837"/>
    <lineage>
        <taxon>Bacteria</taxon>
        <taxon>Bacillati</taxon>
        <taxon>Actinomycetota</taxon>
        <taxon>Actinomycetes</taxon>
        <taxon>Micrococcales</taxon>
        <taxon>Micrococcaceae</taxon>
        <taxon>Pseudarthrobacter</taxon>
    </lineage>
</organism>
<sequence>MNIGATHEPKPEDARRIGVIVTMGGAVRAAGFREMWDILRMTSSLDTYLFPLLADGVCPAGTLDYDLASGSMTWSEGVYGIHGFRPGQIVPTLEVLMAHQHADDRGPFTHLLKNLADNGGQIALLHRVVDSRGRQRQVFTSLHATNDGRGTAARATGFMVDLTRTIREETRLTAEAAVQGALAHTAAIEQAKGVIRALLGVSADTAFSILAAHSQHTNTKVHVVAATILNAVDEGTAARLLKDCGTLRRRRDPE</sequence>
<dbReference type="Gene3D" id="3.30.450.20">
    <property type="entry name" value="PAS domain"/>
    <property type="match status" value="1"/>
</dbReference>
<dbReference type="InterPro" id="IPR035965">
    <property type="entry name" value="PAS-like_dom_sf"/>
</dbReference>
<evidence type="ECO:0000313" key="3">
    <source>
        <dbReference type="Proteomes" id="UP001226389"/>
    </source>
</evidence>
<dbReference type="Pfam" id="PF03861">
    <property type="entry name" value="ANTAR"/>
    <property type="match status" value="1"/>
</dbReference>
<accession>A0ABT9UJK7</accession>
<comment type="caution">
    <text evidence="2">The sequence shown here is derived from an EMBL/GenBank/DDBJ whole genome shotgun (WGS) entry which is preliminary data.</text>
</comment>
<dbReference type="SMART" id="SM01012">
    <property type="entry name" value="ANTAR"/>
    <property type="match status" value="1"/>
</dbReference>
<dbReference type="SUPFAM" id="SSF55785">
    <property type="entry name" value="PYP-like sensor domain (PAS domain)"/>
    <property type="match status" value="1"/>
</dbReference>
<reference evidence="2 3" key="1">
    <citation type="submission" date="2023-07" db="EMBL/GenBank/DDBJ databases">
        <title>Sorghum-associated microbial communities from plants grown in Nebraska, USA.</title>
        <authorList>
            <person name="Schachtman D."/>
        </authorList>
    </citation>
    <scope>NUCLEOTIDE SEQUENCE [LARGE SCALE GENOMIC DNA]</scope>
    <source>
        <strain evidence="2 3">DS994</strain>
    </source>
</reference>
<dbReference type="Gene3D" id="1.10.10.10">
    <property type="entry name" value="Winged helix-like DNA-binding domain superfamily/Winged helix DNA-binding domain"/>
    <property type="match status" value="1"/>
</dbReference>
<evidence type="ECO:0000259" key="1">
    <source>
        <dbReference type="PROSITE" id="PS50921"/>
    </source>
</evidence>
<dbReference type="Pfam" id="PF08447">
    <property type="entry name" value="PAS_3"/>
    <property type="match status" value="1"/>
</dbReference>
<dbReference type="Proteomes" id="UP001226389">
    <property type="component" value="Unassembled WGS sequence"/>
</dbReference>
<evidence type="ECO:0000313" key="2">
    <source>
        <dbReference type="EMBL" id="MDQ0118419.1"/>
    </source>
</evidence>
<gene>
    <name evidence="2" type="ORF">J2T22_001597</name>
</gene>
<name>A0ABT9UJK7_9MICC</name>
<proteinExistence type="predicted"/>
<dbReference type="InterPro" id="IPR013655">
    <property type="entry name" value="PAS_fold_3"/>
</dbReference>
<keyword evidence="3" id="KW-1185">Reference proteome</keyword>
<feature type="domain" description="ANTAR" evidence="1">
    <location>
        <begin position="168"/>
        <end position="229"/>
    </location>
</feature>
<dbReference type="EMBL" id="JAUSSY010000005">
    <property type="protein sequence ID" value="MDQ0118419.1"/>
    <property type="molecule type" value="Genomic_DNA"/>
</dbReference>